<name>A0A0U4WE48_9BACL</name>
<protein>
    <submittedName>
        <fullName evidence="1">PRC-barrel domain protein</fullName>
    </submittedName>
</protein>
<evidence type="ECO:0000313" key="2">
    <source>
        <dbReference type="Proteomes" id="UP000217696"/>
    </source>
</evidence>
<organism evidence="1 2">
    <name type="scientific">Aneurinibacillus soli</name>
    <dbReference type="NCBI Taxonomy" id="1500254"/>
    <lineage>
        <taxon>Bacteria</taxon>
        <taxon>Bacillati</taxon>
        <taxon>Bacillota</taxon>
        <taxon>Bacilli</taxon>
        <taxon>Bacillales</taxon>
        <taxon>Paenibacillaceae</taxon>
        <taxon>Aneurinibacillus group</taxon>
        <taxon>Aneurinibacillus</taxon>
    </lineage>
</organism>
<dbReference type="Gene3D" id="2.30.30.240">
    <property type="entry name" value="PRC-barrel domain"/>
    <property type="match status" value="2"/>
</dbReference>
<dbReference type="Proteomes" id="UP000217696">
    <property type="component" value="Chromosome"/>
</dbReference>
<dbReference type="InterPro" id="IPR011033">
    <property type="entry name" value="PRC_barrel-like_sf"/>
</dbReference>
<dbReference type="Pfam" id="PF05239">
    <property type="entry name" value="PRC"/>
    <property type="match status" value="2"/>
</dbReference>
<dbReference type="AlphaFoldDB" id="A0A0U4WE48"/>
<gene>
    <name evidence="1" type="ORF">CB4_01218</name>
</gene>
<proteinExistence type="predicted"/>
<dbReference type="SUPFAM" id="SSF50346">
    <property type="entry name" value="PRC-barrel domain"/>
    <property type="match status" value="2"/>
</dbReference>
<keyword evidence="2" id="KW-1185">Reference proteome</keyword>
<dbReference type="EMBL" id="AP017312">
    <property type="protein sequence ID" value="BAU27049.1"/>
    <property type="molecule type" value="Genomic_DNA"/>
</dbReference>
<dbReference type="InterPro" id="IPR027275">
    <property type="entry name" value="PRC-brl_dom"/>
</dbReference>
<sequence>MQRARDIIGLPVIGRETGKEVGSVQDLLFNKQWQYMGLLLKEKNFFHKGTYVPASAVFSFGTDCIMIGAEAITSFDSSSMWQMLRTGRAPLKGKSVVTACGRHLGFVADVYIEPHAGKIVGYELSDGFLSDMLDGRRMIRDTQRITLGEDTVVVENITDGAPLHLGGFKYDDVHQLPVEGHR</sequence>
<accession>A0A0U4WE48</accession>
<reference evidence="1 2" key="1">
    <citation type="submission" date="2015-12" db="EMBL/GenBank/DDBJ databases">
        <title>Genome sequence of Aneurinibacillus soli.</title>
        <authorList>
            <person name="Lee J.S."/>
            <person name="Lee K.C."/>
            <person name="Kim K.K."/>
            <person name="Lee B.W."/>
        </authorList>
    </citation>
    <scope>NUCLEOTIDE SEQUENCE [LARGE SCALE GENOMIC DNA]</scope>
    <source>
        <strain evidence="1 2">CB4</strain>
    </source>
</reference>
<evidence type="ECO:0000313" key="1">
    <source>
        <dbReference type="EMBL" id="BAU27049.1"/>
    </source>
</evidence>
<dbReference type="KEGG" id="asoc:CB4_01218"/>
<dbReference type="RefSeq" id="WP_172890815.1">
    <property type="nucleotide sequence ID" value="NZ_AP017312.1"/>
</dbReference>